<keyword evidence="6 14" id="KW-0064">Aspartyl protease</keyword>
<evidence type="ECO:0000256" key="6">
    <source>
        <dbReference type="ARBA" id="ARBA00022750"/>
    </source>
</evidence>
<evidence type="ECO:0000259" key="17">
    <source>
        <dbReference type="PROSITE" id="PS51767"/>
    </source>
</evidence>
<dbReference type="SUPFAM" id="SSF50630">
    <property type="entry name" value="Acid proteases"/>
    <property type="match status" value="1"/>
</dbReference>
<dbReference type="InterPro" id="IPR021109">
    <property type="entry name" value="Peptidase_aspartic_dom_sf"/>
</dbReference>
<dbReference type="EMBL" id="DS268114">
    <property type="protein sequence ID" value="KMM73483.1"/>
    <property type="molecule type" value="Genomic_DNA"/>
</dbReference>
<organism evidence="18 19">
    <name type="scientific">Coccidioides posadasii RMSCC 3488</name>
    <dbReference type="NCBI Taxonomy" id="454284"/>
    <lineage>
        <taxon>Eukaryota</taxon>
        <taxon>Fungi</taxon>
        <taxon>Dikarya</taxon>
        <taxon>Ascomycota</taxon>
        <taxon>Pezizomycotina</taxon>
        <taxon>Eurotiomycetes</taxon>
        <taxon>Eurotiomycetidae</taxon>
        <taxon>Onygenales</taxon>
        <taxon>Onygenaceae</taxon>
        <taxon>Coccidioides</taxon>
    </lineage>
</organism>
<keyword evidence="5 14" id="KW-0645">Protease</keyword>
<evidence type="ECO:0000256" key="3">
    <source>
        <dbReference type="ARBA" id="ARBA00022475"/>
    </source>
</evidence>
<dbReference type="VEuPathDB" id="FungiDB:CPAG_09772"/>
<feature type="chain" id="PRO_5005271352" description="Probable aspartic-type endopeptidase CTSD" evidence="16">
    <location>
        <begin position="20"/>
        <end position="494"/>
    </location>
</feature>
<feature type="domain" description="Peptidase A1" evidence="17">
    <location>
        <begin position="101"/>
        <end position="404"/>
    </location>
</feature>
<evidence type="ECO:0000256" key="7">
    <source>
        <dbReference type="ARBA" id="ARBA00022801"/>
    </source>
</evidence>
<dbReference type="FunFam" id="2.40.70.10:FF:000060">
    <property type="entry name" value="Aspartic-type endopeptidase ctsD"/>
    <property type="match status" value="1"/>
</dbReference>
<keyword evidence="7 14" id="KW-0378">Hydrolase</keyword>
<dbReference type="GO" id="GO:0005886">
    <property type="term" value="C:plasma membrane"/>
    <property type="evidence" value="ECO:0007669"/>
    <property type="project" value="UniProtKB-SubCell"/>
</dbReference>
<evidence type="ECO:0000256" key="4">
    <source>
        <dbReference type="ARBA" id="ARBA00022622"/>
    </source>
</evidence>
<feature type="disulfide bond" evidence="13">
    <location>
        <begin position="334"/>
        <end position="365"/>
    </location>
</feature>
<evidence type="ECO:0000256" key="8">
    <source>
        <dbReference type="ARBA" id="ARBA00023026"/>
    </source>
</evidence>
<evidence type="ECO:0000256" key="14">
    <source>
        <dbReference type="RuleBase" id="RU000454"/>
    </source>
</evidence>
<reference evidence="18 19" key="1">
    <citation type="submission" date="2007-06" db="EMBL/GenBank/DDBJ databases">
        <title>The Genome Sequence of Coccidioides posadasii RMSCC_3488.</title>
        <authorList>
            <consortium name="Coccidioides Genome Resources Consortium"/>
            <consortium name="The Broad Institute Genome Sequencing Platform"/>
            <person name="Henn M.R."/>
            <person name="Sykes S."/>
            <person name="Young S."/>
            <person name="Jaffe D."/>
            <person name="Berlin A."/>
            <person name="Alvarez P."/>
            <person name="Butler J."/>
            <person name="Gnerre S."/>
            <person name="Grabherr M."/>
            <person name="Mauceli E."/>
            <person name="Brockman W."/>
            <person name="Kodira C."/>
            <person name="Alvarado L."/>
            <person name="Zeng Q."/>
            <person name="Crawford M."/>
            <person name="Antoine C."/>
            <person name="Devon K."/>
            <person name="Galgiani J."/>
            <person name="Orsborn K."/>
            <person name="Lewis M.L."/>
            <person name="Nusbaum C."/>
            <person name="Galagan J."/>
            <person name="Birren B."/>
        </authorList>
    </citation>
    <scope>NUCLEOTIDE SEQUENCE [LARGE SCALE GENOMIC DNA]</scope>
    <source>
        <strain evidence="18 19">RMSCC 3488</strain>
    </source>
</reference>
<evidence type="ECO:0000256" key="1">
    <source>
        <dbReference type="ARBA" id="ARBA00004609"/>
    </source>
</evidence>
<dbReference type="PANTHER" id="PTHR47966:SF75">
    <property type="entry name" value="ENDOPEPTIDASE (CTSD), PUTATIVE (AFU_ORTHOLOGUE AFUA_4G07040)-RELATED"/>
    <property type="match status" value="1"/>
</dbReference>
<dbReference type="Pfam" id="PF00026">
    <property type="entry name" value="Asp"/>
    <property type="match status" value="1"/>
</dbReference>
<proteinExistence type="inferred from homology"/>
<dbReference type="GO" id="GO:0098552">
    <property type="term" value="C:side of membrane"/>
    <property type="evidence" value="ECO:0007669"/>
    <property type="project" value="UniProtKB-KW"/>
</dbReference>
<dbReference type="CDD" id="cd05471">
    <property type="entry name" value="pepsin_like"/>
    <property type="match status" value="1"/>
</dbReference>
<evidence type="ECO:0000256" key="5">
    <source>
        <dbReference type="ARBA" id="ARBA00022670"/>
    </source>
</evidence>
<evidence type="ECO:0000256" key="9">
    <source>
        <dbReference type="ARBA" id="ARBA00023136"/>
    </source>
</evidence>
<reference evidence="19" key="2">
    <citation type="journal article" date="2009" name="Genome Res.">
        <title>Comparative genomic analyses of the human fungal pathogens Coccidioides and their relatives.</title>
        <authorList>
            <person name="Sharpton T.J."/>
            <person name="Stajich J.E."/>
            <person name="Rounsley S.D."/>
            <person name="Gardner M.J."/>
            <person name="Wortman J.R."/>
            <person name="Jordar V.S."/>
            <person name="Maiti R."/>
            <person name="Kodira C.D."/>
            <person name="Neafsey D.E."/>
            <person name="Zeng Q."/>
            <person name="Hung C.-Y."/>
            <person name="McMahan C."/>
            <person name="Muszewska A."/>
            <person name="Grynberg M."/>
            <person name="Mandel M.A."/>
            <person name="Kellner E.M."/>
            <person name="Barker B.M."/>
            <person name="Galgiani J.N."/>
            <person name="Orbach M.J."/>
            <person name="Kirkland T.N."/>
            <person name="Cole G.T."/>
            <person name="Henn M.R."/>
            <person name="Birren B.W."/>
            <person name="Taylor J.W."/>
        </authorList>
    </citation>
    <scope>NUCLEOTIDE SEQUENCE [LARGE SCALE GENOMIC DNA]</scope>
    <source>
        <strain evidence="19">RMSCC 3488</strain>
    </source>
</reference>
<evidence type="ECO:0000256" key="15">
    <source>
        <dbReference type="SAM" id="MobiDB-lite"/>
    </source>
</evidence>
<accession>A0A0J6FSZ1</accession>
<keyword evidence="10" id="KW-0325">Glycoprotein</keyword>
<sequence length="494" mass="54163">MHLSSWLLSAGILSTGVSAFYPIKLPKWDAPGLPNSGRRRFYPVVPFTRMPLQDEKKPLTLDLVKVPRKVRRENKYSAIMGSDPRMENSVAVNQDGQDYSYFSVARFGSGGQEMWLLLDSGASESWVMGSNCTAAACLQHNRFGIEHSKTLSVTDEEWEVSYGTGHVEGVIVRDTLSMAGFQLELDFGSALNVSQDFANYPMDGILGLGPSKITKLKPILQVIADQKLFKRNIFGISLQRAADDTRDGQLTFGDIDKSKFTGDITYTDVIKSTNRWEIPVSDAIVGGKRVNFTKKSAVIDTGTSFILVPMKDAEAIHALIPGSSKGDQYFTIPCDTNLSLEIEISGTRWTVSPKDYVGNRYGDSCNSYILPRQALGPDQWLLGDTFLKNVYSVFDYDESRIGFAAREYPGTPPSNKSTPPNAVSSVKIVSEPTTSPVPPRDANANPIEGSSQPSDKNTPDKEGVAAFLSTPGWLSLAVFFSTGYSWYLSSSGML</sequence>
<keyword evidence="16" id="KW-0732">Signal</keyword>
<comment type="subcellular location">
    <subcellularLocation>
        <location evidence="1">Cell membrane</location>
        <topology evidence="1">Lipid-anchor</topology>
        <topology evidence="1">GPI-anchor</topology>
    </subcellularLocation>
</comment>
<evidence type="ECO:0000256" key="11">
    <source>
        <dbReference type="ARBA" id="ARBA00023288"/>
    </source>
</evidence>
<keyword evidence="4" id="KW-0336">GPI-anchor</keyword>
<evidence type="ECO:0000256" key="10">
    <source>
        <dbReference type="ARBA" id="ARBA00023180"/>
    </source>
</evidence>
<comment type="similarity">
    <text evidence="2 14">Belongs to the peptidase A1 family.</text>
</comment>
<evidence type="ECO:0000256" key="16">
    <source>
        <dbReference type="SAM" id="SignalP"/>
    </source>
</evidence>
<keyword evidence="11" id="KW-0449">Lipoprotein</keyword>
<keyword evidence="13" id="KW-1015">Disulfide bond</keyword>
<dbReference type="InterPro" id="IPR033121">
    <property type="entry name" value="PEPTIDASE_A1"/>
</dbReference>
<dbReference type="InterPro" id="IPR001461">
    <property type="entry name" value="Aspartic_peptidase_A1"/>
</dbReference>
<evidence type="ECO:0000313" key="19">
    <source>
        <dbReference type="Proteomes" id="UP000054567"/>
    </source>
</evidence>
<reference evidence="19" key="3">
    <citation type="journal article" date="2010" name="Genome Res.">
        <title>Population genomic sequencing of Coccidioides fungi reveals recent hybridization and transposon control.</title>
        <authorList>
            <person name="Neafsey D.E."/>
            <person name="Barker B.M."/>
            <person name="Sharpton T.J."/>
            <person name="Stajich J.E."/>
            <person name="Park D.J."/>
            <person name="Whiston E."/>
            <person name="Hung C.-Y."/>
            <person name="McMahan C."/>
            <person name="White J."/>
            <person name="Sykes S."/>
            <person name="Heiman D."/>
            <person name="Young S."/>
            <person name="Zeng Q."/>
            <person name="Abouelleil A."/>
            <person name="Aftuck L."/>
            <person name="Bessette D."/>
            <person name="Brown A."/>
            <person name="FitzGerald M."/>
            <person name="Lui A."/>
            <person name="Macdonald J.P."/>
            <person name="Priest M."/>
            <person name="Orbach M.J."/>
            <person name="Galgiani J.N."/>
            <person name="Kirkland T.N."/>
            <person name="Cole G.T."/>
            <person name="Birren B.W."/>
            <person name="Henn M.R."/>
            <person name="Taylor J.W."/>
            <person name="Rounsley S.D."/>
        </authorList>
    </citation>
    <scope>NUCLEOTIDE SEQUENCE [LARGE SCALE GENOMIC DNA]</scope>
    <source>
        <strain evidence="19">RMSCC 3488</strain>
    </source>
</reference>
<dbReference type="GO" id="GO:0004190">
    <property type="term" value="F:aspartic-type endopeptidase activity"/>
    <property type="evidence" value="ECO:0007669"/>
    <property type="project" value="UniProtKB-KW"/>
</dbReference>
<dbReference type="Proteomes" id="UP000054567">
    <property type="component" value="Unassembled WGS sequence"/>
</dbReference>
<evidence type="ECO:0000256" key="13">
    <source>
        <dbReference type="PIRSR" id="PIRSR601461-2"/>
    </source>
</evidence>
<dbReference type="InterPro" id="IPR034164">
    <property type="entry name" value="Pepsin-like_dom"/>
</dbReference>
<dbReference type="GO" id="GO:0006508">
    <property type="term" value="P:proteolysis"/>
    <property type="evidence" value="ECO:0007669"/>
    <property type="project" value="UniProtKB-KW"/>
</dbReference>
<keyword evidence="9" id="KW-0472">Membrane</keyword>
<dbReference type="OrthoDB" id="28208at2759"/>
<feature type="region of interest" description="Disordered" evidence="15">
    <location>
        <begin position="407"/>
        <end position="462"/>
    </location>
</feature>
<dbReference type="InterPro" id="IPR001969">
    <property type="entry name" value="Aspartic_peptidase_AS"/>
</dbReference>
<evidence type="ECO:0000256" key="2">
    <source>
        <dbReference type="ARBA" id="ARBA00007447"/>
    </source>
</evidence>
<evidence type="ECO:0000256" key="12">
    <source>
        <dbReference type="ARBA" id="ARBA00070306"/>
    </source>
</evidence>
<dbReference type="Gene3D" id="2.40.70.10">
    <property type="entry name" value="Acid Proteases"/>
    <property type="match status" value="2"/>
</dbReference>
<dbReference type="PRINTS" id="PR00792">
    <property type="entry name" value="PEPSIN"/>
</dbReference>
<evidence type="ECO:0000313" key="18">
    <source>
        <dbReference type="EMBL" id="KMM73483.1"/>
    </source>
</evidence>
<feature type="signal peptide" evidence="16">
    <location>
        <begin position="1"/>
        <end position="19"/>
    </location>
</feature>
<dbReference type="PROSITE" id="PS51767">
    <property type="entry name" value="PEPTIDASE_A1"/>
    <property type="match status" value="1"/>
</dbReference>
<gene>
    <name evidence="18" type="ORF">CPAG_09772</name>
</gene>
<keyword evidence="8" id="KW-0843">Virulence</keyword>
<protein>
    <recommendedName>
        <fullName evidence="12">Probable aspartic-type endopeptidase CTSD</fullName>
    </recommendedName>
</protein>
<dbReference type="PROSITE" id="PS00141">
    <property type="entry name" value="ASP_PROTEASE"/>
    <property type="match status" value="2"/>
</dbReference>
<name>A0A0J6FSZ1_COCPO</name>
<feature type="compositionally biased region" description="Polar residues" evidence="15">
    <location>
        <begin position="413"/>
        <end position="424"/>
    </location>
</feature>
<keyword evidence="3" id="KW-1003">Cell membrane</keyword>
<dbReference type="PANTHER" id="PTHR47966">
    <property type="entry name" value="BETA-SITE APP-CLEAVING ENZYME, ISOFORM A-RELATED"/>
    <property type="match status" value="1"/>
</dbReference>
<dbReference type="AlphaFoldDB" id="A0A0J6FSZ1"/>